<comment type="caution">
    <text evidence="8">The sequence shown here is derived from an EMBL/GenBank/DDBJ whole genome shotgun (WGS) entry which is preliminary data.</text>
</comment>
<keyword evidence="9" id="KW-1185">Reference proteome</keyword>
<keyword evidence="4 5" id="KW-0663">Pyridoxal phosphate</keyword>
<accession>A0AAD6HE48</accession>
<evidence type="ECO:0000259" key="7">
    <source>
        <dbReference type="Pfam" id="PF00155"/>
    </source>
</evidence>
<evidence type="ECO:0000313" key="8">
    <source>
        <dbReference type="EMBL" id="KAJ5709740.1"/>
    </source>
</evidence>
<feature type="region of interest" description="Disordered" evidence="6">
    <location>
        <begin position="1"/>
        <end position="21"/>
    </location>
</feature>
<dbReference type="Gene3D" id="3.40.640.10">
    <property type="entry name" value="Type I PLP-dependent aspartate aminotransferase-like (Major domain)"/>
    <property type="match status" value="1"/>
</dbReference>
<dbReference type="InterPro" id="IPR015422">
    <property type="entry name" value="PyrdxlP-dep_Trfase_small"/>
</dbReference>
<keyword evidence="3" id="KW-0808">Transferase</keyword>
<dbReference type="Proteomes" id="UP001215712">
    <property type="component" value="Unassembled WGS sequence"/>
</dbReference>
<dbReference type="PROSITE" id="PS00599">
    <property type="entry name" value="AA_TRANSFER_CLASS_2"/>
    <property type="match status" value="1"/>
</dbReference>
<dbReference type="PANTHER" id="PTHR13693:SF77">
    <property type="entry name" value="8-AMINO-7-OXONONANOATE SYNTHASE"/>
    <property type="match status" value="1"/>
</dbReference>
<protein>
    <recommendedName>
        <fullName evidence="7">Aminotransferase class I/classII large domain-containing protein</fullName>
    </recommendedName>
</protein>
<dbReference type="GO" id="GO:0030170">
    <property type="term" value="F:pyridoxal phosphate binding"/>
    <property type="evidence" value="ECO:0007669"/>
    <property type="project" value="InterPro"/>
</dbReference>
<dbReference type="InterPro" id="IPR001917">
    <property type="entry name" value="Aminotrans_II_pyridoxalP_BS"/>
</dbReference>
<dbReference type="InterPro" id="IPR015424">
    <property type="entry name" value="PyrdxlP-dep_Trfase"/>
</dbReference>
<proteinExistence type="inferred from homology"/>
<evidence type="ECO:0000313" key="9">
    <source>
        <dbReference type="Proteomes" id="UP001215712"/>
    </source>
</evidence>
<evidence type="ECO:0000256" key="5">
    <source>
        <dbReference type="RuleBase" id="RU003693"/>
    </source>
</evidence>
<dbReference type="Pfam" id="PF00155">
    <property type="entry name" value="Aminotran_1_2"/>
    <property type="match status" value="1"/>
</dbReference>
<comment type="cofactor">
    <cofactor evidence="1 5">
        <name>pyridoxal 5'-phosphate</name>
        <dbReference type="ChEBI" id="CHEBI:597326"/>
    </cofactor>
</comment>
<dbReference type="InterPro" id="IPR050087">
    <property type="entry name" value="AON_synthase_class-II"/>
</dbReference>
<dbReference type="InterPro" id="IPR004839">
    <property type="entry name" value="Aminotransferase_I/II_large"/>
</dbReference>
<evidence type="ECO:0000256" key="6">
    <source>
        <dbReference type="SAM" id="MobiDB-lite"/>
    </source>
</evidence>
<dbReference type="GO" id="GO:0009102">
    <property type="term" value="P:biotin biosynthetic process"/>
    <property type="evidence" value="ECO:0007669"/>
    <property type="project" value="TreeGrafter"/>
</dbReference>
<dbReference type="PANTHER" id="PTHR13693">
    <property type="entry name" value="CLASS II AMINOTRANSFERASE/8-AMINO-7-OXONONANOATE SYNTHASE"/>
    <property type="match status" value="1"/>
</dbReference>
<dbReference type="AlphaFoldDB" id="A0AAD6HE48"/>
<reference evidence="8" key="2">
    <citation type="submission" date="2023-01" db="EMBL/GenBank/DDBJ databases">
        <authorList>
            <person name="Petersen C."/>
        </authorList>
    </citation>
    <scope>NUCLEOTIDE SEQUENCE</scope>
    <source>
        <strain evidence="8">IBT 17514</strain>
    </source>
</reference>
<dbReference type="SUPFAM" id="SSF53383">
    <property type="entry name" value="PLP-dependent transferases"/>
    <property type="match status" value="1"/>
</dbReference>
<name>A0AAD6HE48_9EURO</name>
<comment type="similarity">
    <text evidence="2">Belongs to the class-II pyridoxal-phosphate-dependent aminotransferase family. BioF subfamily.</text>
</comment>
<organism evidence="8 9">
    <name type="scientific">Penicillium malachiteum</name>
    <dbReference type="NCBI Taxonomy" id="1324776"/>
    <lineage>
        <taxon>Eukaryota</taxon>
        <taxon>Fungi</taxon>
        <taxon>Dikarya</taxon>
        <taxon>Ascomycota</taxon>
        <taxon>Pezizomycotina</taxon>
        <taxon>Eurotiomycetes</taxon>
        <taxon>Eurotiomycetidae</taxon>
        <taxon>Eurotiales</taxon>
        <taxon>Aspergillaceae</taxon>
        <taxon>Penicillium</taxon>
    </lineage>
</organism>
<evidence type="ECO:0000256" key="1">
    <source>
        <dbReference type="ARBA" id="ARBA00001933"/>
    </source>
</evidence>
<evidence type="ECO:0000256" key="4">
    <source>
        <dbReference type="ARBA" id="ARBA00022898"/>
    </source>
</evidence>
<evidence type="ECO:0000256" key="2">
    <source>
        <dbReference type="ARBA" id="ARBA00010008"/>
    </source>
</evidence>
<sequence>MASTPHAAGSTAPGTPGTPKGLVDALTEALERRETKSARRRLTILPQNAIDFSSNDFLSLSTSPAYRNRYLAHVNNTPEFFPFASGGSRLLDGNSAYAEELERFVADFHNAPTALLFNSGFDANVGVLSSIPQPGDLILYDELIHASVHEGMRLSRAGSRVMFDHSCPTSLRAALGEQINNDPKIQSGARNVFIVIESIYSMDGDIAPIKDFVKIVDELLPLGNGHFIVDEAHATGVFGPRGAGVVQEFGVQDRMFIRLATFGKALASHGAMVLCGPETRDYLINYARSLIYTTALGFPFLASIRTSYELLSSGETESLQRRVQSLIGHLHTRLASLQIRQEVMFEVDHFPNSPIFSLRTSQPRELASFCQKAGLIVRAIMPPTIPDGKERVRVCLHAGNTEEEVDTLVRTIQSWLDLVPAKRDANL</sequence>
<dbReference type="GO" id="GO:0016740">
    <property type="term" value="F:transferase activity"/>
    <property type="evidence" value="ECO:0007669"/>
    <property type="project" value="UniProtKB-KW"/>
</dbReference>
<reference evidence="8" key="1">
    <citation type="journal article" date="2023" name="IMA Fungus">
        <title>Comparative genomic study of the Penicillium genus elucidates a diverse pangenome and 15 lateral gene transfer events.</title>
        <authorList>
            <person name="Petersen C."/>
            <person name="Sorensen T."/>
            <person name="Nielsen M.R."/>
            <person name="Sondergaard T.E."/>
            <person name="Sorensen J.L."/>
            <person name="Fitzpatrick D.A."/>
            <person name="Frisvad J.C."/>
            <person name="Nielsen K.L."/>
        </authorList>
    </citation>
    <scope>NUCLEOTIDE SEQUENCE</scope>
    <source>
        <strain evidence="8">IBT 17514</strain>
    </source>
</reference>
<dbReference type="EMBL" id="JAQJAN010000018">
    <property type="protein sequence ID" value="KAJ5709740.1"/>
    <property type="molecule type" value="Genomic_DNA"/>
</dbReference>
<dbReference type="InterPro" id="IPR015421">
    <property type="entry name" value="PyrdxlP-dep_Trfase_major"/>
</dbReference>
<feature type="domain" description="Aminotransferase class I/classII large" evidence="7">
    <location>
        <begin position="49"/>
        <end position="412"/>
    </location>
</feature>
<evidence type="ECO:0000256" key="3">
    <source>
        <dbReference type="ARBA" id="ARBA00022679"/>
    </source>
</evidence>
<gene>
    <name evidence="8" type="ORF">N7493_010031</name>
</gene>
<dbReference type="Gene3D" id="3.90.1150.10">
    <property type="entry name" value="Aspartate Aminotransferase, domain 1"/>
    <property type="match status" value="1"/>
</dbReference>